<dbReference type="InterPro" id="IPR008928">
    <property type="entry name" value="6-hairpin_glycosidase_sf"/>
</dbReference>
<keyword evidence="1" id="KW-0732">Signal</keyword>
<dbReference type="SUPFAM" id="SSF81296">
    <property type="entry name" value="E set domains"/>
    <property type="match status" value="2"/>
</dbReference>
<name>A0A927BSH6_9BACL</name>
<organism evidence="2 3">
    <name type="scientific">Paenibacillus sabuli</name>
    <dbReference type="NCBI Taxonomy" id="2772509"/>
    <lineage>
        <taxon>Bacteria</taxon>
        <taxon>Bacillati</taxon>
        <taxon>Bacillota</taxon>
        <taxon>Bacilli</taxon>
        <taxon>Bacillales</taxon>
        <taxon>Paenibacillaceae</taxon>
        <taxon>Paenibacillus</taxon>
    </lineage>
</organism>
<dbReference type="GO" id="GO:0005975">
    <property type="term" value="P:carbohydrate metabolic process"/>
    <property type="evidence" value="ECO:0007669"/>
    <property type="project" value="InterPro"/>
</dbReference>
<dbReference type="Gene3D" id="1.50.10.20">
    <property type="match status" value="1"/>
</dbReference>
<dbReference type="EMBL" id="JACXIZ010000014">
    <property type="protein sequence ID" value="MBD2845106.1"/>
    <property type="molecule type" value="Genomic_DNA"/>
</dbReference>
<dbReference type="Gene3D" id="2.60.40.10">
    <property type="entry name" value="Immunoglobulins"/>
    <property type="match status" value="2"/>
</dbReference>
<evidence type="ECO:0000256" key="1">
    <source>
        <dbReference type="SAM" id="SignalP"/>
    </source>
</evidence>
<accession>A0A927BSH6</accession>
<protein>
    <submittedName>
        <fullName evidence="2">Uncharacterized protein</fullName>
    </submittedName>
</protein>
<feature type="chain" id="PRO_5038505043" evidence="1">
    <location>
        <begin position="20"/>
        <end position="1645"/>
    </location>
</feature>
<comment type="caution">
    <text evidence="2">The sequence shown here is derived from an EMBL/GenBank/DDBJ whole genome shotgun (WGS) entry which is preliminary data.</text>
</comment>
<dbReference type="Proteomes" id="UP000621560">
    <property type="component" value="Unassembled WGS sequence"/>
</dbReference>
<sequence length="1645" mass="180341">MRKLLVILMVIGLALPVLAGTTAVAEEEEQYKHFFITPNTFKSFGSWTLTGDYVTGRSTGSTIDEADGSGGEPAIAEVNITEPGQYRVWVRDRDYATNQPGTRTFHVAVDGVMAAEQFGDHGQEGFRWSEVGVYNLSAGVHELALHDTSGFYARSEGFFLSNDLDLVPPEDREELIAIAPPYSPFDDLPPADFPAWATADPTPERTDTIENDLVRVVFYEGEGSEGQLVQNEIYIKDGGVWVKVKAKTEELGFLMMAALDSEYVGEKEQFTQVRQTALVNGQPLSTVVDNYFKTGVPVWFIPSGYTKTGPSTVELTFPSNDMAELAVTIELESGRDEPKVTLQADFAEAGAYSFMLYSGDSVAKEAFDTVTAPLLYVKKAVPIDAYMIPESYLFTPMATLHYGADSGRLTGRELTSGVALDPESVPQGYSYPDTSAFGLVLRDQQGGVRPQLIAPMPGTSHSLFGEGDSYEVSYRIVNRIASWYDTLTHVSEGLYNFSDLRTNYFHSLNEAIYNATDLMLDDDYGGWDPVNMAHYNMEERDLTTNANAMTAVQRYLLTENEDILDERAVPTLAYLLSRQRYHFKITDTPGGGNYVGNPPSPMGAPVENYTASVYGGLYEMTQGRMPFLMDQAVRSAKQTANLGGVTDQAALYKYTNDAEYLNEVKRLADLYLANYPNAEPNRESRFVSGFIYGDYIPMVTTFLAAYEATGEQKYLDAAEECARLLATGVWTTGYHNGYDTAPYTIDPVETAARPLVADRFTFWWHGDQQWRLGNPDGEAKSPQEAGPPLQEETVPGWLIAKAGMGTEHPRTPGHGNVITMNNWAGMLVKLAEYTGDDYFETMARNAMIGRFGNYPGYYQDRAIVHQMRDDYPYVGPDFTSIYWHHIPVFISMLEDFLINSAWAKSEQHIAFPSLYQSGYAYFASNQFGHAPGQFYDESDMWLWLDRGIVEPDTPEVDYIAARKDGVLGLALMNEGNAPITTTVALGDKVPGGASYSGTADVYAADGTVSTVAVSGGEFIVTIPAKGIRSVVLDVPGLEAPAYARENVVYSNNLRNTVTEHTRGKGHVIQLTPDSYYAYVYIADDNETTSKLEIEYEIDGETFTQEKSGYPYEFLIKVDDPSEAFTYSLTATKVGGATEALGGGTLEPNDFVDAGLSLDDEEAASFEPFDITVTTTGMSPSEQVIRFVVPLADFPFEVSEDSLIGLRIAGTLTHKTTGEQLELDSVIRRNEIRASAGTTVLVIYPTDDAPLENYIDYYRDMTIYPAELPETFDPVELGVSVAGMNSSEGVIRFVVPLPGFPFAVAENTLRGLRITGTLTHKTDGSVLNLDSHLVRNEVRPNGTTVLVIYPTAGVPLRDYRDYTITVQVHPPDGSGEEPQAPEVTAEIAYSETEPTADAVTASLVTSAPVTVTNNDGADSRSFLYNGSFTFEYVDEAGRSGSATAEVNNITAASTGAPAKATLSHDNGHDTGLLDGSYTVRADLWWGNNAREYRLYENGELIDSRVLADAAPSAQSVETEIEGRPNGTYEYVAELVNAHGTTTTDPITVTVEDAAPGSFSLTHTNWLGGADYEIVMNLWWGTNGSEYRLYENEELIDSQALIESTPQAQTVVTQVYGRAPGSYVYRAELSNDAGTTVSESITVEVTE</sequence>
<evidence type="ECO:0000313" key="2">
    <source>
        <dbReference type="EMBL" id="MBD2845106.1"/>
    </source>
</evidence>
<proteinExistence type="predicted"/>
<dbReference type="Gene3D" id="2.60.120.260">
    <property type="entry name" value="Galactose-binding domain-like"/>
    <property type="match status" value="1"/>
</dbReference>
<dbReference type="RefSeq" id="WP_190916411.1">
    <property type="nucleotide sequence ID" value="NZ_JACXIZ010000014.1"/>
</dbReference>
<feature type="signal peptide" evidence="1">
    <location>
        <begin position="1"/>
        <end position="19"/>
    </location>
</feature>
<gene>
    <name evidence="2" type="ORF">IDH44_07875</name>
</gene>
<dbReference type="SUPFAM" id="SSF48208">
    <property type="entry name" value="Six-hairpin glycosidases"/>
    <property type="match status" value="1"/>
</dbReference>
<reference evidence="2" key="1">
    <citation type="submission" date="2020-09" db="EMBL/GenBank/DDBJ databases">
        <title>A novel bacterium of genus Paenibacillus, isolated from South China Sea.</title>
        <authorList>
            <person name="Huang H."/>
            <person name="Mo K."/>
            <person name="Hu Y."/>
        </authorList>
    </citation>
    <scope>NUCLEOTIDE SEQUENCE</scope>
    <source>
        <strain evidence="2">IB182496</strain>
    </source>
</reference>
<dbReference type="InterPro" id="IPR013783">
    <property type="entry name" value="Ig-like_fold"/>
</dbReference>
<evidence type="ECO:0000313" key="3">
    <source>
        <dbReference type="Proteomes" id="UP000621560"/>
    </source>
</evidence>
<keyword evidence="3" id="KW-1185">Reference proteome</keyword>
<dbReference type="InterPro" id="IPR014756">
    <property type="entry name" value="Ig_E-set"/>
</dbReference>